<protein>
    <submittedName>
        <fullName evidence="1">Uncharacterized protein</fullName>
    </submittedName>
</protein>
<dbReference type="AlphaFoldDB" id="A0A448WNI8"/>
<gene>
    <name evidence="1" type="ORF">PXEA_LOCUS9713</name>
</gene>
<evidence type="ECO:0000313" key="1">
    <source>
        <dbReference type="EMBL" id="VEL16273.1"/>
    </source>
</evidence>
<dbReference type="EMBL" id="CAAALY010027817">
    <property type="protein sequence ID" value="VEL16273.1"/>
    <property type="molecule type" value="Genomic_DNA"/>
</dbReference>
<reference evidence="1" key="1">
    <citation type="submission" date="2018-11" db="EMBL/GenBank/DDBJ databases">
        <authorList>
            <consortium name="Pathogen Informatics"/>
        </authorList>
    </citation>
    <scope>NUCLEOTIDE SEQUENCE</scope>
</reference>
<proteinExistence type="predicted"/>
<comment type="caution">
    <text evidence="1">The sequence shown here is derived from an EMBL/GenBank/DDBJ whole genome shotgun (WGS) entry which is preliminary data.</text>
</comment>
<evidence type="ECO:0000313" key="2">
    <source>
        <dbReference type="Proteomes" id="UP000784294"/>
    </source>
</evidence>
<sequence length="87" mass="9405">MVGLQGPIQLAGITNSHAEGERRTRLTDLAFVVSAVYQKGRANEACPSWALTRAQQQVSTGDEAKSTRIHMVASVCPSLFGRIRPIP</sequence>
<keyword evidence="2" id="KW-1185">Reference proteome</keyword>
<name>A0A448WNI8_9PLAT</name>
<accession>A0A448WNI8</accession>
<dbReference type="Proteomes" id="UP000784294">
    <property type="component" value="Unassembled WGS sequence"/>
</dbReference>
<organism evidence="1 2">
    <name type="scientific">Protopolystoma xenopodis</name>
    <dbReference type="NCBI Taxonomy" id="117903"/>
    <lineage>
        <taxon>Eukaryota</taxon>
        <taxon>Metazoa</taxon>
        <taxon>Spiralia</taxon>
        <taxon>Lophotrochozoa</taxon>
        <taxon>Platyhelminthes</taxon>
        <taxon>Monogenea</taxon>
        <taxon>Polyopisthocotylea</taxon>
        <taxon>Polystomatidea</taxon>
        <taxon>Polystomatidae</taxon>
        <taxon>Protopolystoma</taxon>
    </lineage>
</organism>